<keyword evidence="1" id="KW-0479">Metal-binding</keyword>
<dbReference type="PANTHER" id="PTHR46888:SF1">
    <property type="entry name" value="RIBONUCLEASE H"/>
    <property type="match status" value="1"/>
</dbReference>
<dbReference type="PROSITE" id="PS50878">
    <property type="entry name" value="RT_POL"/>
    <property type="match status" value="1"/>
</dbReference>
<keyword evidence="7" id="KW-1185">Reference proteome</keyword>
<dbReference type="Gene3D" id="3.30.70.270">
    <property type="match status" value="1"/>
</dbReference>
<feature type="coiled-coil region" evidence="2">
    <location>
        <begin position="33"/>
        <end position="85"/>
    </location>
</feature>
<dbReference type="Pfam" id="PF00098">
    <property type="entry name" value="zf-CCHC"/>
    <property type="match status" value="1"/>
</dbReference>
<dbReference type="SUPFAM" id="SSF57756">
    <property type="entry name" value="Retrovirus zinc finger-like domains"/>
    <property type="match status" value="1"/>
</dbReference>
<dbReference type="AlphaFoldDB" id="A0AAV4AU84"/>
<dbReference type="Gene3D" id="3.10.10.10">
    <property type="entry name" value="HIV Type 1 Reverse Transcriptase, subunit A, domain 1"/>
    <property type="match status" value="1"/>
</dbReference>
<dbReference type="PROSITE" id="PS50158">
    <property type="entry name" value="ZF_CCHC"/>
    <property type="match status" value="1"/>
</dbReference>
<feature type="domain" description="CCHC-type" evidence="4">
    <location>
        <begin position="378"/>
        <end position="393"/>
    </location>
</feature>
<comment type="caution">
    <text evidence="6">The sequence shown here is derived from an EMBL/GenBank/DDBJ whole genome shotgun (WGS) entry which is preliminary data.</text>
</comment>
<evidence type="ECO:0000313" key="7">
    <source>
        <dbReference type="Proteomes" id="UP000735302"/>
    </source>
</evidence>
<protein>
    <submittedName>
        <fullName evidence="6">Polyprotein</fullName>
    </submittedName>
</protein>
<evidence type="ECO:0000313" key="6">
    <source>
        <dbReference type="EMBL" id="GFO10111.1"/>
    </source>
</evidence>
<dbReference type="InterPro" id="IPR036875">
    <property type="entry name" value="Znf_CCHC_sf"/>
</dbReference>
<dbReference type="Gene3D" id="1.10.4020.10">
    <property type="entry name" value="DNA breaking-rejoining enzymes"/>
    <property type="match status" value="1"/>
</dbReference>
<evidence type="ECO:0000256" key="2">
    <source>
        <dbReference type="SAM" id="Coils"/>
    </source>
</evidence>
<evidence type="ECO:0000256" key="3">
    <source>
        <dbReference type="SAM" id="MobiDB-lite"/>
    </source>
</evidence>
<dbReference type="InterPro" id="IPR000477">
    <property type="entry name" value="RT_dom"/>
</dbReference>
<feature type="region of interest" description="Disordered" evidence="3">
    <location>
        <begin position="88"/>
        <end position="109"/>
    </location>
</feature>
<dbReference type="SMART" id="SM00343">
    <property type="entry name" value="ZnF_C2HC"/>
    <property type="match status" value="1"/>
</dbReference>
<dbReference type="Pfam" id="PF00078">
    <property type="entry name" value="RVT_1"/>
    <property type="match status" value="1"/>
</dbReference>
<dbReference type="PANTHER" id="PTHR46888">
    <property type="entry name" value="ZINC KNUCKLE DOMAINCONTAINING PROTEIN-RELATED"/>
    <property type="match status" value="1"/>
</dbReference>
<dbReference type="Gene3D" id="4.10.60.10">
    <property type="entry name" value="Zinc finger, CCHC-type"/>
    <property type="match status" value="1"/>
</dbReference>
<evidence type="ECO:0000256" key="1">
    <source>
        <dbReference type="PROSITE-ProRule" id="PRU00047"/>
    </source>
</evidence>
<sequence length="641" mass="72579">MSELDSYAKYLDLGVRLGRSGEDLSTWVEDRVRQDMERNDRQIERERKREEIELQKHREEMAFRREEREMELKRLELEAETKKLELGSRSGADIAGPRPSYGAQRPKIPPLNDPSQIDLYLERFERHATAFGWPESEWASCLSNLLQDEALSIFLSLSPAEDSDYQAVKRVLLQRFGCDRNGFRSKFLSVKPQEAEDFGTFINRARRYFDRWVELSGVSTLEGLSYLVCSEIALQACDEDFVAYVKDHSPSDMVALKTVALAYMDARPNKSFYRKRSISFAAKSEPYRSTVRVAERRDDRSIWSRPHGGGGRIDYSSKGHRSPSFQSSSNIVKRGASRSPSRDRNKSNVASKNVGQGHFRPSSSSGTVLAPSHSNGTCFQCGGRGHVRRECPSRPKEANSASLVPELPSHCCAAKMDCNPRGGFKIESCKVFDQVSTLLRDSGCNTVQDVKELLEFQDILTSAPGCTDTFCHEIRLTTDDVIRVKPYPLPFAARDFVTQEVDDILSLGVIEPSDSPYCFPIVVVKKKDGSMRLCIDFRKLNAVTVFDAENIPRQEDLFNQLSHATIFSSCDLCKAYWEVPLHPDSRKYTAFQTPLGLMQWVRMPFGLVTAPATFCRLMWLVIGQTPDLLSYFDDTLVFATS</sequence>
<feature type="compositionally biased region" description="Polar residues" evidence="3">
    <location>
        <begin position="361"/>
        <end position="371"/>
    </location>
</feature>
<organism evidence="6 7">
    <name type="scientific">Plakobranchus ocellatus</name>
    <dbReference type="NCBI Taxonomy" id="259542"/>
    <lineage>
        <taxon>Eukaryota</taxon>
        <taxon>Metazoa</taxon>
        <taxon>Spiralia</taxon>
        <taxon>Lophotrochozoa</taxon>
        <taxon>Mollusca</taxon>
        <taxon>Gastropoda</taxon>
        <taxon>Heterobranchia</taxon>
        <taxon>Euthyneura</taxon>
        <taxon>Panpulmonata</taxon>
        <taxon>Sacoglossa</taxon>
        <taxon>Placobranchoidea</taxon>
        <taxon>Plakobranchidae</taxon>
        <taxon>Plakobranchus</taxon>
    </lineage>
</organism>
<keyword evidence="1" id="KW-0863">Zinc-finger</keyword>
<dbReference type="Proteomes" id="UP000735302">
    <property type="component" value="Unassembled WGS sequence"/>
</dbReference>
<dbReference type="GO" id="GO:0003676">
    <property type="term" value="F:nucleic acid binding"/>
    <property type="evidence" value="ECO:0007669"/>
    <property type="project" value="InterPro"/>
</dbReference>
<dbReference type="InterPro" id="IPR001878">
    <property type="entry name" value="Znf_CCHC"/>
</dbReference>
<name>A0AAV4AU84_9GAST</name>
<keyword evidence="1" id="KW-0862">Zinc</keyword>
<gene>
    <name evidence="6" type="ORF">PoB_003661600</name>
</gene>
<dbReference type="InterPro" id="IPR043128">
    <property type="entry name" value="Rev_trsase/Diguanyl_cyclase"/>
</dbReference>
<evidence type="ECO:0000259" key="5">
    <source>
        <dbReference type="PROSITE" id="PS50878"/>
    </source>
</evidence>
<accession>A0AAV4AU84</accession>
<feature type="domain" description="Reverse transcriptase" evidence="5">
    <location>
        <begin position="505"/>
        <end position="641"/>
    </location>
</feature>
<evidence type="ECO:0000259" key="4">
    <source>
        <dbReference type="PROSITE" id="PS50158"/>
    </source>
</evidence>
<dbReference type="InterPro" id="IPR043502">
    <property type="entry name" value="DNA/RNA_pol_sf"/>
</dbReference>
<dbReference type="InterPro" id="IPR038269">
    <property type="entry name" value="SCAN_sf"/>
</dbReference>
<dbReference type="CDD" id="cd01647">
    <property type="entry name" value="RT_LTR"/>
    <property type="match status" value="1"/>
</dbReference>
<keyword evidence="2" id="KW-0175">Coiled coil</keyword>
<proteinExistence type="predicted"/>
<dbReference type="EMBL" id="BLXT01004146">
    <property type="protein sequence ID" value="GFO10111.1"/>
    <property type="molecule type" value="Genomic_DNA"/>
</dbReference>
<feature type="region of interest" description="Disordered" evidence="3">
    <location>
        <begin position="301"/>
        <end position="371"/>
    </location>
</feature>
<dbReference type="GO" id="GO:0008270">
    <property type="term" value="F:zinc ion binding"/>
    <property type="evidence" value="ECO:0007669"/>
    <property type="project" value="UniProtKB-KW"/>
</dbReference>
<reference evidence="6 7" key="1">
    <citation type="journal article" date="2021" name="Elife">
        <title>Chloroplast acquisition without the gene transfer in kleptoplastic sea slugs, Plakobranchus ocellatus.</title>
        <authorList>
            <person name="Maeda T."/>
            <person name="Takahashi S."/>
            <person name="Yoshida T."/>
            <person name="Shimamura S."/>
            <person name="Takaki Y."/>
            <person name="Nagai Y."/>
            <person name="Toyoda A."/>
            <person name="Suzuki Y."/>
            <person name="Arimoto A."/>
            <person name="Ishii H."/>
            <person name="Satoh N."/>
            <person name="Nishiyama T."/>
            <person name="Hasebe M."/>
            <person name="Maruyama T."/>
            <person name="Minagawa J."/>
            <person name="Obokata J."/>
            <person name="Shigenobu S."/>
        </authorList>
    </citation>
    <scope>NUCLEOTIDE SEQUENCE [LARGE SCALE GENOMIC DNA]</scope>
</reference>
<dbReference type="SUPFAM" id="SSF56672">
    <property type="entry name" value="DNA/RNA polymerases"/>
    <property type="match status" value="1"/>
</dbReference>